<evidence type="ECO:0000313" key="2">
    <source>
        <dbReference type="EMBL" id="NEN23377.1"/>
    </source>
</evidence>
<keyword evidence="1" id="KW-0472">Membrane</keyword>
<feature type="transmembrane region" description="Helical" evidence="1">
    <location>
        <begin position="223"/>
        <end position="246"/>
    </location>
</feature>
<evidence type="ECO:0000256" key="1">
    <source>
        <dbReference type="SAM" id="Phobius"/>
    </source>
</evidence>
<feature type="transmembrane region" description="Helical" evidence="1">
    <location>
        <begin position="80"/>
        <end position="98"/>
    </location>
</feature>
<sequence length="247" mass="27221">MGEIYYHIGRYSMLIFRVFSKPEKFSIYRKNFVQEIDKIGLSSIGIVSLMSTFIGVVIALQTASNIDSPLLPAYTVGFTVRQSIILEFSPTIIALILAGKVGSNIASEIGTMRVTEQIDALDIMGVNSAAYLILPKILAAIFIFPFLIIISMFLGIFGGMLISWITGIVTVNDYIYGIQYDFKPFSIVYAMIKTVVFAFVITTISSYFGYFSKGSALEVGRSSTAAVVYSSVFILLLNLILTQLILI</sequence>
<protein>
    <submittedName>
        <fullName evidence="2">ABC transporter permease</fullName>
    </submittedName>
</protein>
<dbReference type="PANTHER" id="PTHR30188:SF4">
    <property type="entry name" value="PROTEIN TRIGALACTOSYLDIACYLGLYCEROL 1, CHLOROPLASTIC"/>
    <property type="match status" value="1"/>
</dbReference>
<gene>
    <name evidence="2" type="ORF">G3O08_07680</name>
</gene>
<feature type="transmembrane region" description="Helical" evidence="1">
    <location>
        <begin position="39"/>
        <end position="60"/>
    </location>
</feature>
<proteinExistence type="predicted"/>
<name>A0A7K3WNZ5_9FLAO</name>
<organism evidence="2 3">
    <name type="scientific">Cryomorpha ignava</name>
    <dbReference type="NCBI Taxonomy" id="101383"/>
    <lineage>
        <taxon>Bacteria</taxon>
        <taxon>Pseudomonadati</taxon>
        <taxon>Bacteroidota</taxon>
        <taxon>Flavobacteriia</taxon>
        <taxon>Flavobacteriales</taxon>
        <taxon>Cryomorphaceae</taxon>
        <taxon>Cryomorpha</taxon>
    </lineage>
</organism>
<comment type="caution">
    <text evidence="2">The sequence shown here is derived from an EMBL/GenBank/DDBJ whole genome shotgun (WGS) entry which is preliminary data.</text>
</comment>
<reference evidence="2 3" key="1">
    <citation type="submission" date="2020-02" db="EMBL/GenBank/DDBJ databases">
        <title>Out from the shadows clarifying the taxonomy of the family Cryomorphaceae and related taxa by utilizing the GTDB taxonomic framework.</title>
        <authorList>
            <person name="Bowman J.P."/>
        </authorList>
    </citation>
    <scope>NUCLEOTIDE SEQUENCE [LARGE SCALE GENOMIC DNA]</scope>
    <source>
        <strain evidence="2 3">QSSC 1-22</strain>
    </source>
</reference>
<accession>A0A7K3WNZ5</accession>
<dbReference type="Pfam" id="PF02405">
    <property type="entry name" value="MlaE"/>
    <property type="match status" value="1"/>
</dbReference>
<dbReference type="EMBL" id="JAAGVY010000010">
    <property type="protein sequence ID" value="NEN23377.1"/>
    <property type="molecule type" value="Genomic_DNA"/>
</dbReference>
<keyword evidence="1" id="KW-1133">Transmembrane helix</keyword>
<dbReference type="Proteomes" id="UP000486602">
    <property type="component" value="Unassembled WGS sequence"/>
</dbReference>
<feature type="transmembrane region" description="Helical" evidence="1">
    <location>
        <begin position="185"/>
        <end position="211"/>
    </location>
</feature>
<evidence type="ECO:0000313" key="3">
    <source>
        <dbReference type="Proteomes" id="UP000486602"/>
    </source>
</evidence>
<dbReference type="RefSeq" id="WP_163284539.1">
    <property type="nucleotide sequence ID" value="NZ_JAAGVY010000010.1"/>
</dbReference>
<dbReference type="AlphaFoldDB" id="A0A7K3WNZ5"/>
<dbReference type="GO" id="GO:0005548">
    <property type="term" value="F:phospholipid transporter activity"/>
    <property type="evidence" value="ECO:0007669"/>
    <property type="project" value="TreeGrafter"/>
</dbReference>
<feature type="transmembrane region" description="Helical" evidence="1">
    <location>
        <begin position="137"/>
        <end position="165"/>
    </location>
</feature>
<keyword evidence="1" id="KW-0812">Transmembrane</keyword>
<dbReference type="InterPro" id="IPR030802">
    <property type="entry name" value="Permease_MalE"/>
</dbReference>
<dbReference type="PANTHER" id="PTHR30188">
    <property type="entry name" value="ABC TRANSPORTER PERMEASE PROTEIN-RELATED"/>
    <property type="match status" value="1"/>
</dbReference>
<dbReference type="GO" id="GO:0043190">
    <property type="term" value="C:ATP-binding cassette (ABC) transporter complex"/>
    <property type="evidence" value="ECO:0007669"/>
    <property type="project" value="InterPro"/>
</dbReference>
<keyword evidence="3" id="KW-1185">Reference proteome</keyword>